<evidence type="ECO:0000256" key="1">
    <source>
        <dbReference type="SAM" id="Phobius"/>
    </source>
</evidence>
<sequence length="164" mass="17425">MEQRIQIDPKPKSNGLQPIILAGLTAGLLDGIAASIVFNIKLGLNPGQVMQYVASGLYGRSAFSGGISTILIGTLLHFLTAITIAAGYFYAYTKIKTLRSFAVLSGLTLGLCAWLIMNLVVVPLSKTPPPPFGASDVAIGIILHMFLVGLPISLIIKRHSYKTS</sequence>
<feature type="transmembrane region" description="Helical" evidence="1">
    <location>
        <begin position="137"/>
        <end position="156"/>
    </location>
</feature>
<gene>
    <name evidence="2" type="ORF">SNE25_16570</name>
</gene>
<feature type="transmembrane region" description="Helical" evidence="1">
    <location>
        <begin position="101"/>
        <end position="125"/>
    </location>
</feature>
<evidence type="ECO:0008006" key="4">
    <source>
        <dbReference type="Google" id="ProtNLM"/>
    </source>
</evidence>
<name>A0ABZ0TH80_9SPHI</name>
<proteinExistence type="predicted"/>
<organism evidence="2 3">
    <name type="scientific">Mucilaginibacter sabulilitoris</name>
    <dbReference type="NCBI Taxonomy" id="1173583"/>
    <lineage>
        <taxon>Bacteria</taxon>
        <taxon>Pseudomonadati</taxon>
        <taxon>Bacteroidota</taxon>
        <taxon>Sphingobacteriia</taxon>
        <taxon>Sphingobacteriales</taxon>
        <taxon>Sphingobacteriaceae</taxon>
        <taxon>Mucilaginibacter</taxon>
    </lineage>
</organism>
<dbReference type="RefSeq" id="WP_321560106.1">
    <property type="nucleotide sequence ID" value="NZ_CP139558.1"/>
</dbReference>
<dbReference type="EMBL" id="CP139558">
    <property type="protein sequence ID" value="WPU90935.1"/>
    <property type="molecule type" value="Genomic_DNA"/>
</dbReference>
<keyword evidence="1" id="KW-0812">Transmembrane</keyword>
<protein>
    <recommendedName>
        <fullName evidence="4">DUF1440 domain-containing protein</fullName>
    </recommendedName>
</protein>
<keyword evidence="1" id="KW-0472">Membrane</keyword>
<keyword evidence="1" id="KW-1133">Transmembrane helix</keyword>
<feature type="transmembrane region" description="Helical" evidence="1">
    <location>
        <begin position="20"/>
        <end position="42"/>
    </location>
</feature>
<evidence type="ECO:0000313" key="3">
    <source>
        <dbReference type="Proteomes" id="UP001324380"/>
    </source>
</evidence>
<reference evidence="2 3" key="1">
    <citation type="submission" date="2023-11" db="EMBL/GenBank/DDBJ databases">
        <title>Analysis of the Genomes of Mucilaginibacter gossypii cycad 4 and M. sabulilitoris SNA2: microbes with the potential for plant growth promotion.</title>
        <authorList>
            <person name="Hirsch A.M."/>
            <person name="Humm E."/>
            <person name="Rubbi M."/>
            <person name="Del Vecchio G."/>
            <person name="Ha S.M."/>
            <person name="Pellegrini M."/>
            <person name="Gunsalus R.P."/>
        </authorList>
    </citation>
    <scope>NUCLEOTIDE SEQUENCE [LARGE SCALE GENOMIC DNA]</scope>
    <source>
        <strain evidence="2 3">SNA2</strain>
    </source>
</reference>
<keyword evidence="3" id="KW-1185">Reference proteome</keyword>
<accession>A0ABZ0TH80</accession>
<dbReference type="Proteomes" id="UP001324380">
    <property type="component" value="Chromosome"/>
</dbReference>
<feature type="transmembrane region" description="Helical" evidence="1">
    <location>
        <begin position="62"/>
        <end position="89"/>
    </location>
</feature>
<evidence type="ECO:0000313" key="2">
    <source>
        <dbReference type="EMBL" id="WPU90935.1"/>
    </source>
</evidence>